<evidence type="ECO:0000313" key="1">
    <source>
        <dbReference type="EMBL" id="VTZ64302.1"/>
    </source>
</evidence>
<protein>
    <submittedName>
        <fullName evidence="1">Uncharacterized protein</fullName>
    </submittedName>
</protein>
<accession>A0A508X389</accession>
<dbReference type="EMBL" id="CABFNB010000125">
    <property type="protein sequence ID" value="VTZ64302.1"/>
    <property type="molecule type" value="Genomic_DNA"/>
</dbReference>
<gene>
    <name evidence="1" type="ORF">EMEDMD4_570182</name>
</gene>
<name>A0A508X389_9HYPH</name>
<proteinExistence type="predicted"/>
<dbReference type="AlphaFoldDB" id="A0A508X389"/>
<sequence>MLRGKHALHALIFLVVRNVFRSGIVILDKAASLDPRRLQRRETRWRRVFPCGTKTRTRTAFLRRAARALWRSLSPFS</sequence>
<organism evidence="1">
    <name type="scientific">Sinorhizobium medicae</name>
    <dbReference type="NCBI Taxonomy" id="110321"/>
    <lineage>
        <taxon>Bacteria</taxon>
        <taxon>Pseudomonadati</taxon>
        <taxon>Pseudomonadota</taxon>
        <taxon>Alphaproteobacteria</taxon>
        <taxon>Hyphomicrobiales</taxon>
        <taxon>Rhizobiaceae</taxon>
        <taxon>Sinorhizobium/Ensifer group</taxon>
        <taxon>Sinorhizobium</taxon>
    </lineage>
</organism>
<dbReference type="Proteomes" id="UP000507954">
    <property type="component" value="Unassembled WGS sequence"/>
</dbReference>
<reference evidence="1" key="1">
    <citation type="submission" date="2019-06" db="EMBL/GenBank/DDBJ databases">
        <authorList>
            <person name="Le Quere A."/>
            <person name="Colella S."/>
        </authorList>
    </citation>
    <scope>NUCLEOTIDE SEQUENCE</scope>
    <source>
        <strain evidence="1">EmedicaeMD41</strain>
    </source>
</reference>